<gene>
    <name evidence="3" type="ORF">SteCoe_31721</name>
</gene>
<dbReference type="Proteomes" id="UP000187209">
    <property type="component" value="Unassembled WGS sequence"/>
</dbReference>
<feature type="coiled-coil region" evidence="1">
    <location>
        <begin position="358"/>
        <end position="424"/>
    </location>
</feature>
<evidence type="ECO:0000313" key="4">
    <source>
        <dbReference type="Proteomes" id="UP000187209"/>
    </source>
</evidence>
<dbReference type="EMBL" id="MPUH01001099">
    <property type="protein sequence ID" value="OMJ70320.1"/>
    <property type="molecule type" value="Genomic_DNA"/>
</dbReference>
<feature type="compositionally biased region" description="Basic and acidic residues" evidence="2">
    <location>
        <begin position="10"/>
        <end position="21"/>
    </location>
</feature>
<comment type="caution">
    <text evidence="3">The sequence shown here is derived from an EMBL/GenBank/DDBJ whole genome shotgun (WGS) entry which is preliminary data.</text>
</comment>
<keyword evidence="4" id="KW-1185">Reference proteome</keyword>
<organism evidence="3 4">
    <name type="scientific">Stentor coeruleus</name>
    <dbReference type="NCBI Taxonomy" id="5963"/>
    <lineage>
        <taxon>Eukaryota</taxon>
        <taxon>Sar</taxon>
        <taxon>Alveolata</taxon>
        <taxon>Ciliophora</taxon>
        <taxon>Postciliodesmatophora</taxon>
        <taxon>Heterotrichea</taxon>
        <taxon>Heterotrichida</taxon>
        <taxon>Stentoridae</taxon>
        <taxon>Stentor</taxon>
    </lineage>
</organism>
<sequence>MLEIGFRPQSDPEPRQEEHPEPVFLPSPEAEGYENMSILRREFFKQRNEYRKLLESYNELSSAFRTHLSQSMNDYFLQMLNDLKLERDSLKNINKYCMRQVYVLIEENYRLKSGGAKLKDHGMDIESVEDLVFQNFTMKQFLGKEYEQHAKWLESQLNQSKEVIKSQILVIQELKNEIENIKTYPSNIEFPEPPHFQVQYQLVKSLLSEVKKENHLLRSECTSLKENQAKLFEEISKLHQQLAETSGKIETDSKLKNLIQRENLYLNEITKEFDKINMKQVMRFTESNVFQQLQILENENDDLKKKLAETVHETRKSNKAGKEEMTKAEENRIKEIVIKEKIKIEKKDQEIGKLKDDIINSNKKCEEMQNIVNNLQKELGENLKSLKKVSDELEGVKKITSKRVAQLENMIAGKNEEITRLSTAQTNLPIEKVVCLLHKAFSIEINQRN</sequence>
<feature type="region of interest" description="Disordered" evidence="2">
    <location>
        <begin position="1"/>
        <end position="29"/>
    </location>
</feature>
<reference evidence="3 4" key="1">
    <citation type="submission" date="2016-11" db="EMBL/GenBank/DDBJ databases">
        <title>The macronuclear genome of Stentor coeruleus: a giant cell with tiny introns.</title>
        <authorList>
            <person name="Slabodnick M."/>
            <person name="Ruby J.G."/>
            <person name="Reiff S.B."/>
            <person name="Swart E.C."/>
            <person name="Gosai S."/>
            <person name="Prabakaran S."/>
            <person name="Witkowska E."/>
            <person name="Larue G.E."/>
            <person name="Fisher S."/>
            <person name="Freeman R.M."/>
            <person name="Gunawardena J."/>
            <person name="Chu W."/>
            <person name="Stover N.A."/>
            <person name="Gregory B.D."/>
            <person name="Nowacki M."/>
            <person name="Derisi J."/>
            <person name="Roy S.W."/>
            <person name="Marshall W.F."/>
            <person name="Sood P."/>
        </authorList>
    </citation>
    <scope>NUCLEOTIDE SEQUENCE [LARGE SCALE GENOMIC DNA]</scope>
    <source>
        <strain evidence="3">WM001</strain>
    </source>
</reference>
<evidence type="ECO:0000256" key="1">
    <source>
        <dbReference type="SAM" id="Coils"/>
    </source>
</evidence>
<name>A0A1R2B134_9CILI</name>
<feature type="coiled-coil region" evidence="1">
    <location>
        <begin position="286"/>
        <end position="313"/>
    </location>
</feature>
<dbReference type="AlphaFoldDB" id="A0A1R2B134"/>
<evidence type="ECO:0000313" key="3">
    <source>
        <dbReference type="EMBL" id="OMJ70320.1"/>
    </source>
</evidence>
<protein>
    <submittedName>
        <fullName evidence="3">Uncharacterized protein</fullName>
    </submittedName>
</protein>
<keyword evidence="1" id="KW-0175">Coiled coil</keyword>
<accession>A0A1R2B134</accession>
<evidence type="ECO:0000256" key="2">
    <source>
        <dbReference type="SAM" id="MobiDB-lite"/>
    </source>
</evidence>
<proteinExistence type="predicted"/>